<dbReference type="AlphaFoldDB" id="A0A453HJ69"/>
<evidence type="ECO:0000313" key="2">
    <source>
        <dbReference type="EnsemblPlants" id="AET4Gv20205600.1"/>
    </source>
</evidence>
<dbReference type="EnsemblPlants" id="AET4Gv20205600.1">
    <property type="protein sequence ID" value="AET4Gv20205600.1"/>
    <property type="gene ID" value="AET4Gv20205600"/>
</dbReference>
<proteinExistence type="predicted"/>
<reference evidence="3" key="1">
    <citation type="journal article" date="2014" name="Science">
        <title>Ancient hybridizations among the ancestral genomes of bread wheat.</title>
        <authorList>
            <consortium name="International Wheat Genome Sequencing Consortium,"/>
            <person name="Marcussen T."/>
            <person name="Sandve S.R."/>
            <person name="Heier L."/>
            <person name="Spannagl M."/>
            <person name="Pfeifer M."/>
            <person name="Jakobsen K.S."/>
            <person name="Wulff B.B."/>
            <person name="Steuernagel B."/>
            <person name="Mayer K.F."/>
            <person name="Olsen O.A."/>
        </authorList>
    </citation>
    <scope>NUCLEOTIDE SEQUENCE [LARGE SCALE GENOMIC DNA]</scope>
    <source>
        <strain evidence="3">cv. AL8/78</strain>
    </source>
</reference>
<protein>
    <submittedName>
        <fullName evidence="2">Uncharacterized protein</fullName>
    </submittedName>
</protein>
<reference evidence="2" key="5">
    <citation type="journal article" date="2021" name="G3 (Bethesda)">
        <title>Aegilops tauschii genome assembly Aet v5.0 features greater sequence contiguity and improved annotation.</title>
        <authorList>
            <person name="Wang L."/>
            <person name="Zhu T."/>
            <person name="Rodriguez J.C."/>
            <person name="Deal K.R."/>
            <person name="Dubcovsky J."/>
            <person name="McGuire P.E."/>
            <person name="Lux T."/>
            <person name="Spannagl M."/>
            <person name="Mayer K.F.X."/>
            <person name="Baldrich P."/>
            <person name="Meyers B.C."/>
            <person name="Huo N."/>
            <person name="Gu Y.Q."/>
            <person name="Zhou H."/>
            <person name="Devos K.M."/>
            <person name="Bennetzen J.L."/>
            <person name="Unver T."/>
            <person name="Budak H."/>
            <person name="Gulick P.J."/>
            <person name="Galiba G."/>
            <person name="Kalapos B."/>
            <person name="Nelson D.R."/>
            <person name="Li P."/>
            <person name="You F.M."/>
            <person name="Luo M.C."/>
            <person name="Dvorak J."/>
        </authorList>
    </citation>
    <scope>NUCLEOTIDE SEQUENCE [LARGE SCALE GENOMIC DNA]</scope>
    <source>
        <strain evidence="2">cv. AL8/78</strain>
    </source>
</reference>
<reference evidence="2" key="4">
    <citation type="submission" date="2019-03" db="UniProtKB">
        <authorList>
            <consortium name="EnsemblPlants"/>
        </authorList>
    </citation>
    <scope>IDENTIFICATION</scope>
</reference>
<name>A0A453HJ69_AEGTS</name>
<organism evidence="2 3">
    <name type="scientific">Aegilops tauschii subsp. strangulata</name>
    <name type="common">Goatgrass</name>
    <dbReference type="NCBI Taxonomy" id="200361"/>
    <lineage>
        <taxon>Eukaryota</taxon>
        <taxon>Viridiplantae</taxon>
        <taxon>Streptophyta</taxon>
        <taxon>Embryophyta</taxon>
        <taxon>Tracheophyta</taxon>
        <taxon>Spermatophyta</taxon>
        <taxon>Magnoliopsida</taxon>
        <taxon>Liliopsida</taxon>
        <taxon>Poales</taxon>
        <taxon>Poaceae</taxon>
        <taxon>BOP clade</taxon>
        <taxon>Pooideae</taxon>
        <taxon>Triticodae</taxon>
        <taxon>Triticeae</taxon>
        <taxon>Triticinae</taxon>
        <taxon>Aegilops</taxon>
    </lineage>
</organism>
<sequence length="180" mass="19606">TPLSLMTSFSRNHLLLRTRMPVCALLVNFRHKPPIRPLNLIALSHLVSLKYQEAVQNTAQVIVHCTICKNIFLSQTHHGSLAGSSVSEEKIASSVNKRRRSGTAKANDTSTNIGRTEKHSDSSSALGVADSIKDFEDLLAQSSRVCGSYFTICTACHVYRNLNISGNFTPFLTANAGSCT</sequence>
<reference evidence="2" key="3">
    <citation type="journal article" date="2017" name="Nature">
        <title>Genome sequence of the progenitor of the wheat D genome Aegilops tauschii.</title>
        <authorList>
            <person name="Luo M.C."/>
            <person name="Gu Y.Q."/>
            <person name="Puiu D."/>
            <person name="Wang H."/>
            <person name="Twardziok S.O."/>
            <person name="Deal K.R."/>
            <person name="Huo N."/>
            <person name="Zhu T."/>
            <person name="Wang L."/>
            <person name="Wang Y."/>
            <person name="McGuire P.E."/>
            <person name="Liu S."/>
            <person name="Long H."/>
            <person name="Ramasamy R.K."/>
            <person name="Rodriguez J.C."/>
            <person name="Van S.L."/>
            <person name="Yuan L."/>
            <person name="Wang Z."/>
            <person name="Xia Z."/>
            <person name="Xiao L."/>
            <person name="Anderson O.D."/>
            <person name="Ouyang S."/>
            <person name="Liang Y."/>
            <person name="Zimin A.V."/>
            <person name="Pertea G."/>
            <person name="Qi P."/>
            <person name="Bennetzen J.L."/>
            <person name="Dai X."/>
            <person name="Dawson M.W."/>
            <person name="Muller H.G."/>
            <person name="Kugler K."/>
            <person name="Rivarola-Duarte L."/>
            <person name="Spannagl M."/>
            <person name="Mayer K.F.X."/>
            <person name="Lu F.H."/>
            <person name="Bevan M.W."/>
            <person name="Leroy P."/>
            <person name="Li P."/>
            <person name="You F.M."/>
            <person name="Sun Q."/>
            <person name="Liu Z."/>
            <person name="Lyons E."/>
            <person name="Wicker T."/>
            <person name="Salzberg S.L."/>
            <person name="Devos K.M."/>
            <person name="Dvorak J."/>
        </authorList>
    </citation>
    <scope>NUCLEOTIDE SEQUENCE [LARGE SCALE GENOMIC DNA]</scope>
    <source>
        <strain evidence="2">cv. AL8/78</strain>
    </source>
</reference>
<feature type="region of interest" description="Disordered" evidence="1">
    <location>
        <begin position="92"/>
        <end position="121"/>
    </location>
</feature>
<keyword evidence="3" id="KW-1185">Reference proteome</keyword>
<accession>A0A453HJ69</accession>
<evidence type="ECO:0000313" key="3">
    <source>
        <dbReference type="Proteomes" id="UP000015105"/>
    </source>
</evidence>
<feature type="compositionally biased region" description="Polar residues" evidence="1">
    <location>
        <begin position="104"/>
        <end position="114"/>
    </location>
</feature>
<dbReference type="Gramene" id="AET4Gv20205600.1">
    <property type="protein sequence ID" value="AET4Gv20205600.1"/>
    <property type="gene ID" value="AET4Gv20205600"/>
</dbReference>
<evidence type="ECO:0000256" key="1">
    <source>
        <dbReference type="SAM" id="MobiDB-lite"/>
    </source>
</evidence>
<reference evidence="3" key="2">
    <citation type="journal article" date="2017" name="Nat. Plants">
        <title>The Aegilops tauschii genome reveals multiple impacts of transposons.</title>
        <authorList>
            <person name="Zhao G."/>
            <person name="Zou C."/>
            <person name="Li K."/>
            <person name="Wang K."/>
            <person name="Li T."/>
            <person name="Gao L."/>
            <person name="Zhang X."/>
            <person name="Wang H."/>
            <person name="Yang Z."/>
            <person name="Liu X."/>
            <person name="Jiang W."/>
            <person name="Mao L."/>
            <person name="Kong X."/>
            <person name="Jiao Y."/>
            <person name="Jia J."/>
        </authorList>
    </citation>
    <scope>NUCLEOTIDE SEQUENCE [LARGE SCALE GENOMIC DNA]</scope>
    <source>
        <strain evidence="3">cv. AL8/78</strain>
    </source>
</reference>
<dbReference type="Proteomes" id="UP000015105">
    <property type="component" value="Chromosome 4D"/>
</dbReference>